<feature type="chain" id="PRO_5043831473" evidence="2">
    <location>
        <begin position="29"/>
        <end position="118"/>
    </location>
</feature>
<keyword evidence="2" id="KW-0732">Signal</keyword>
<reference evidence="3" key="2">
    <citation type="submission" date="2021-12" db="EMBL/GenBank/DDBJ databases">
        <title>Resequencing data analysis of finger millet.</title>
        <authorList>
            <person name="Hatakeyama M."/>
            <person name="Aluri S."/>
            <person name="Balachadran M.T."/>
            <person name="Sivarajan S.R."/>
            <person name="Poveda L."/>
            <person name="Shimizu-Inatsugi R."/>
            <person name="Schlapbach R."/>
            <person name="Sreeman S.M."/>
            <person name="Shimizu K.K."/>
        </authorList>
    </citation>
    <scope>NUCLEOTIDE SEQUENCE</scope>
</reference>
<evidence type="ECO:0000313" key="4">
    <source>
        <dbReference type="Proteomes" id="UP001054889"/>
    </source>
</evidence>
<comment type="caution">
    <text evidence="3">The sequence shown here is derived from an EMBL/GenBank/DDBJ whole genome shotgun (WGS) entry which is preliminary data.</text>
</comment>
<accession>A0AAV5CDP1</accession>
<sequence>MASVPLSVSSSQAGLLLLPLSLLQPAAAAGACLRYRLPRLAPPGLSSVRKGRLLSLPTPPRAAEEKNGWAVTKEEDVEEEEARKESEEDRGGDGAGGAGRADSLRTTSSLGHQGSSLA</sequence>
<dbReference type="Proteomes" id="UP001054889">
    <property type="component" value="Unassembled WGS sequence"/>
</dbReference>
<name>A0AAV5CDP1_ELECO</name>
<gene>
    <name evidence="3" type="primary">ga13030</name>
    <name evidence="3" type="ORF">PR202_ga13030</name>
</gene>
<feature type="compositionally biased region" description="Polar residues" evidence="1">
    <location>
        <begin position="104"/>
        <end position="118"/>
    </location>
</feature>
<keyword evidence="4" id="KW-1185">Reference proteome</keyword>
<feature type="region of interest" description="Disordered" evidence="1">
    <location>
        <begin position="41"/>
        <end position="118"/>
    </location>
</feature>
<dbReference type="EMBL" id="BQKI01000006">
    <property type="protein sequence ID" value="GJM96214.1"/>
    <property type="molecule type" value="Genomic_DNA"/>
</dbReference>
<evidence type="ECO:0000256" key="2">
    <source>
        <dbReference type="SAM" id="SignalP"/>
    </source>
</evidence>
<evidence type="ECO:0000313" key="3">
    <source>
        <dbReference type="EMBL" id="GJM96214.1"/>
    </source>
</evidence>
<dbReference type="AlphaFoldDB" id="A0AAV5CDP1"/>
<protein>
    <submittedName>
        <fullName evidence="3">Uncharacterized protein</fullName>
    </submittedName>
</protein>
<feature type="signal peptide" evidence="2">
    <location>
        <begin position="1"/>
        <end position="28"/>
    </location>
</feature>
<reference evidence="3" key="1">
    <citation type="journal article" date="2018" name="DNA Res.">
        <title>Multiple hybrid de novo genome assembly of finger millet, an orphan allotetraploid crop.</title>
        <authorList>
            <person name="Hatakeyama M."/>
            <person name="Aluri S."/>
            <person name="Balachadran M.T."/>
            <person name="Sivarajan S.R."/>
            <person name="Patrignani A."/>
            <person name="Gruter S."/>
            <person name="Poveda L."/>
            <person name="Shimizu-Inatsugi R."/>
            <person name="Baeten J."/>
            <person name="Francoijs K.J."/>
            <person name="Nataraja K.N."/>
            <person name="Reddy Y.A.N."/>
            <person name="Phadnis S."/>
            <person name="Ravikumar R.L."/>
            <person name="Schlapbach R."/>
            <person name="Sreeman S.M."/>
            <person name="Shimizu K.K."/>
        </authorList>
    </citation>
    <scope>NUCLEOTIDE SEQUENCE</scope>
</reference>
<proteinExistence type="predicted"/>
<evidence type="ECO:0000256" key="1">
    <source>
        <dbReference type="SAM" id="MobiDB-lite"/>
    </source>
</evidence>
<feature type="compositionally biased region" description="Basic and acidic residues" evidence="1">
    <location>
        <begin position="81"/>
        <end position="92"/>
    </location>
</feature>
<organism evidence="3 4">
    <name type="scientific">Eleusine coracana subsp. coracana</name>
    <dbReference type="NCBI Taxonomy" id="191504"/>
    <lineage>
        <taxon>Eukaryota</taxon>
        <taxon>Viridiplantae</taxon>
        <taxon>Streptophyta</taxon>
        <taxon>Embryophyta</taxon>
        <taxon>Tracheophyta</taxon>
        <taxon>Spermatophyta</taxon>
        <taxon>Magnoliopsida</taxon>
        <taxon>Liliopsida</taxon>
        <taxon>Poales</taxon>
        <taxon>Poaceae</taxon>
        <taxon>PACMAD clade</taxon>
        <taxon>Chloridoideae</taxon>
        <taxon>Cynodonteae</taxon>
        <taxon>Eleusininae</taxon>
        <taxon>Eleusine</taxon>
    </lineage>
</organism>